<feature type="chain" id="PRO_5041263022" evidence="1">
    <location>
        <begin position="17"/>
        <end position="128"/>
    </location>
</feature>
<keyword evidence="1" id="KW-0732">Signal</keyword>
<keyword evidence="3" id="KW-1185">Reference proteome</keyword>
<reference evidence="2" key="1">
    <citation type="submission" date="2023-07" db="EMBL/GenBank/DDBJ databases">
        <authorList>
            <consortium name="CYATHOMIX"/>
        </authorList>
    </citation>
    <scope>NUCLEOTIDE SEQUENCE</scope>
    <source>
        <strain evidence="2">N/A</strain>
    </source>
</reference>
<proteinExistence type="predicted"/>
<accession>A0AA36GRJ5</accession>
<name>A0AA36GRJ5_CYLNA</name>
<dbReference type="Proteomes" id="UP001176961">
    <property type="component" value="Unassembled WGS sequence"/>
</dbReference>
<sequence>MKRLCIILSTLPVLTALHIPECVFDKNRTLNEEILKRSKTFTGVDMTYDCISVTLAQAFIGQERKNVPSKRGLYIRTFKPIGERLLYLYLPILVLLEYHTLNGKGFGCAYPKINTTHAICVFMPLTWE</sequence>
<feature type="signal peptide" evidence="1">
    <location>
        <begin position="1"/>
        <end position="16"/>
    </location>
</feature>
<protein>
    <submittedName>
        <fullName evidence="2">Uncharacterized protein</fullName>
    </submittedName>
</protein>
<evidence type="ECO:0000313" key="2">
    <source>
        <dbReference type="EMBL" id="CAJ0597010.1"/>
    </source>
</evidence>
<gene>
    <name evidence="2" type="ORF">CYNAS_LOCUS8993</name>
</gene>
<dbReference type="AlphaFoldDB" id="A0AA36GRJ5"/>
<dbReference type="EMBL" id="CATQJL010000223">
    <property type="protein sequence ID" value="CAJ0597010.1"/>
    <property type="molecule type" value="Genomic_DNA"/>
</dbReference>
<evidence type="ECO:0000256" key="1">
    <source>
        <dbReference type="SAM" id="SignalP"/>
    </source>
</evidence>
<comment type="caution">
    <text evidence="2">The sequence shown here is derived from an EMBL/GenBank/DDBJ whole genome shotgun (WGS) entry which is preliminary data.</text>
</comment>
<evidence type="ECO:0000313" key="3">
    <source>
        <dbReference type="Proteomes" id="UP001176961"/>
    </source>
</evidence>
<organism evidence="2 3">
    <name type="scientific">Cylicocyclus nassatus</name>
    <name type="common">Nematode worm</name>
    <dbReference type="NCBI Taxonomy" id="53992"/>
    <lineage>
        <taxon>Eukaryota</taxon>
        <taxon>Metazoa</taxon>
        <taxon>Ecdysozoa</taxon>
        <taxon>Nematoda</taxon>
        <taxon>Chromadorea</taxon>
        <taxon>Rhabditida</taxon>
        <taxon>Rhabditina</taxon>
        <taxon>Rhabditomorpha</taxon>
        <taxon>Strongyloidea</taxon>
        <taxon>Strongylidae</taxon>
        <taxon>Cylicocyclus</taxon>
    </lineage>
</organism>